<gene>
    <name evidence="2" type="ORF">BDA96_08G137300</name>
</gene>
<accession>A0A921U7F6</accession>
<evidence type="ECO:0000256" key="1">
    <source>
        <dbReference type="SAM" id="Phobius"/>
    </source>
</evidence>
<reference evidence="2" key="1">
    <citation type="journal article" date="2019" name="BMC Genomics">
        <title>A new reference genome for Sorghum bicolor reveals high levels of sequence similarity between sweet and grain genotypes: implications for the genetics of sugar metabolism.</title>
        <authorList>
            <person name="Cooper E.A."/>
            <person name="Brenton Z.W."/>
            <person name="Flinn B.S."/>
            <person name="Jenkins J."/>
            <person name="Shu S."/>
            <person name="Flowers D."/>
            <person name="Luo F."/>
            <person name="Wang Y."/>
            <person name="Xia P."/>
            <person name="Barry K."/>
            <person name="Daum C."/>
            <person name="Lipzen A."/>
            <person name="Yoshinaga Y."/>
            <person name="Schmutz J."/>
            <person name="Saski C."/>
            <person name="Vermerris W."/>
            <person name="Kresovich S."/>
        </authorList>
    </citation>
    <scope>NUCLEOTIDE SEQUENCE</scope>
</reference>
<sequence>MARRKNSINDRDWFEVDKINSYAIFMGYLLMGVRGLGLLVLTWTTVVLLGGFVSMLQKKDFWCLTAITLVQTAGVFDFLLKEKASDIGNSLNGLMSAVFVEVSAGFRMRNKSWSSTIKEPSMIARICLALVLSLVQVLVLAIVLCPLAILYLLGLYLSAGISLWRLIQHDYGNSDGGTNLKPALNVLYSLAVAQGVVYGYRTIYDLTARTRLVELVAHHYSLETDLVSEYLDETVEGCMKDSSFARGRNLVTYAVDLLMESKSRYGYVSGVLILGTVTMKWSTDEQSGLIKQLLAKSASFSHVVQQLVETFGPTSPYSTEIRLHAARIVENVAGSVRLEQFPKGTMIECISSLLDTFEEYSWRPEGYKRYLDGHKEYERDWLLDQGELWYCYTVDAVPRVSSSKTQESDNDDNLLQSYKGLVVQGLRILQKLAINEENCRVISNTQVLLSKTMAPLISGKLHEDHHDEWSIIAVESLEFMNRLMATLGEGTETTNLTSEISSSSQAAIIRTLGCHKCPMLLKRKAAQALLQLSPDTPPSIGSGSIIFVWILLDIFLLPDYHFVDRICGATHLLKKSSYTTRLAGQKMQAMMIPSITEASDTSMLPSVVGEVIGSLARTVAGTENNAYRIHAAMILEHLCEHYTKHDEHLKELKKAVASAMEEVLKEILHWPTTKEIQVITEANNGGMVLLAECRDVPLSHDDNGQESISTPHQQKGKQQQRIQLQEALIELCWAVYVTWIDEDDEDLTRQFNEVAAKICSGQEMPHKTFRELVGEARHKLWEMLRT</sequence>
<comment type="caution">
    <text evidence="2">The sequence shown here is derived from an EMBL/GenBank/DDBJ whole genome shotgun (WGS) entry which is preliminary data.</text>
</comment>
<dbReference type="AlphaFoldDB" id="A0A921U7F6"/>
<evidence type="ECO:0000313" key="2">
    <source>
        <dbReference type="EMBL" id="KAG0521158.1"/>
    </source>
</evidence>
<protein>
    <submittedName>
        <fullName evidence="2">Uncharacterized protein</fullName>
    </submittedName>
</protein>
<dbReference type="PANTHER" id="PTHR33115:SF22">
    <property type="entry name" value="OS12G0449900 PROTEIN"/>
    <property type="match status" value="1"/>
</dbReference>
<keyword evidence="1" id="KW-1133">Transmembrane helix</keyword>
<feature type="transmembrane region" description="Helical" evidence="1">
    <location>
        <begin position="22"/>
        <end position="49"/>
    </location>
</feature>
<evidence type="ECO:0000313" key="3">
    <source>
        <dbReference type="Proteomes" id="UP000807115"/>
    </source>
</evidence>
<dbReference type="Proteomes" id="UP000807115">
    <property type="component" value="Chromosome 8"/>
</dbReference>
<reference evidence="2" key="2">
    <citation type="submission" date="2020-10" db="EMBL/GenBank/DDBJ databases">
        <authorList>
            <person name="Cooper E.A."/>
            <person name="Brenton Z.W."/>
            <person name="Flinn B.S."/>
            <person name="Jenkins J."/>
            <person name="Shu S."/>
            <person name="Flowers D."/>
            <person name="Luo F."/>
            <person name="Wang Y."/>
            <person name="Xia P."/>
            <person name="Barry K."/>
            <person name="Daum C."/>
            <person name="Lipzen A."/>
            <person name="Yoshinaga Y."/>
            <person name="Schmutz J."/>
            <person name="Saski C."/>
            <person name="Vermerris W."/>
            <person name="Kresovich S."/>
        </authorList>
    </citation>
    <scope>NUCLEOTIDE SEQUENCE</scope>
</reference>
<name>A0A921U7F6_SORBI</name>
<dbReference type="EMBL" id="CM027687">
    <property type="protein sequence ID" value="KAG0521158.1"/>
    <property type="molecule type" value="Genomic_DNA"/>
</dbReference>
<keyword evidence="1" id="KW-0472">Membrane</keyword>
<dbReference type="PANTHER" id="PTHR33115">
    <property type="entry name" value="ARM REPEAT SUPERFAMILY PROTEIN"/>
    <property type="match status" value="1"/>
</dbReference>
<organism evidence="2 3">
    <name type="scientific">Sorghum bicolor</name>
    <name type="common">Sorghum</name>
    <name type="synonym">Sorghum vulgare</name>
    <dbReference type="NCBI Taxonomy" id="4558"/>
    <lineage>
        <taxon>Eukaryota</taxon>
        <taxon>Viridiplantae</taxon>
        <taxon>Streptophyta</taxon>
        <taxon>Embryophyta</taxon>
        <taxon>Tracheophyta</taxon>
        <taxon>Spermatophyta</taxon>
        <taxon>Magnoliopsida</taxon>
        <taxon>Liliopsida</taxon>
        <taxon>Poales</taxon>
        <taxon>Poaceae</taxon>
        <taxon>PACMAD clade</taxon>
        <taxon>Panicoideae</taxon>
        <taxon>Andropogonodae</taxon>
        <taxon>Andropogoneae</taxon>
        <taxon>Sorghinae</taxon>
        <taxon>Sorghum</taxon>
    </lineage>
</organism>
<feature type="transmembrane region" description="Helical" evidence="1">
    <location>
        <begin position="61"/>
        <end position="81"/>
    </location>
</feature>
<feature type="transmembrane region" description="Helical" evidence="1">
    <location>
        <begin position="127"/>
        <end position="157"/>
    </location>
</feature>
<proteinExistence type="predicted"/>
<keyword evidence="1" id="KW-0812">Transmembrane</keyword>